<keyword evidence="4" id="KW-1185">Reference proteome</keyword>
<organism evidence="3 4">
    <name type="scientific">Parelaphostrongylus tenuis</name>
    <name type="common">Meningeal worm</name>
    <dbReference type="NCBI Taxonomy" id="148309"/>
    <lineage>
        <taxon>Eukaryota</taxon>
        <taxon>Metazoa</taxon>
        <taxon>Ecdysozoa</taxon>
        <taxon>Nematoda</taxon>
        <taxon>Chromadorea</taxon>
        <taxon>Rhabditida</taxon>
        <taxon>Rhabditina</taxon>
        <taxon>Rhabditomorpha</taxon>
        <taxon>Strongyloidea</taxon>
        <taxon>Metastrongylidae</taxon>
        <taxon>Parelaphostrongylus</taxon>
    </lineage>
</organism>
<protein>
    <submittedName>
        <fullName evidence="3">Uncharacterized protein</fullName>
    </submittedName>
</protein>
<evidence type="ECO:0000313" key="4">
    <source>
        <dbReference type="Proteomes" id="UP001196413"/>
    </source>
</evidence>
<feature type="transmembrane region" description="Helical" evidence="2">
    <location>
        <begin position="41"/>
        <end position="62"/>
    </location>
</feature>
<proteinExistence type="predicted"/>
<sequence length="156" mass="17952">MDGVMPAGQGNEEKIVMVQQTRTPSWRNWSRMMWQNVVDRAVRMVTTFIWITFPLGTGHCRWKLKMKRISREILQKTGAIGDNPRRGPQPQHLVRKRSEHPSPNSTKSARKHKSRIVPNDPTNMTRFSTTFIMISLFATISTVFVCEVMPMGQVAK</sequence>
<dbReference type="EMBL" id="JAHQIW010006911">
    <property type="protein sequence ID" value="KAJ1371106.1"/>
    <property type="molecule type" value="Genomic_DNA"/>
</dbReference>
<evidence type="ECO:0000313" key="3">
    <source>
        <dbReference type="EMBL" id="KAJ1371106.1"/>
    </source>
</evidence>
<accession>A0AAD5WIF3</accession>
<evidence type="ECO:0000256" key="1">
    <source>
        <dbReference type="SAM" id="MobiDB-lite"/>
    </source>
</evidence>
<name>A0AAD5WIF3_PARTN</name>
<feature type="transmembrane region" description="Helical" evidence="2">
    <location>
        <begin position="131"/>
        <end position="151"/>
    </location>
</feature>
<dbReference type="AlphaFoldDB" id="A0AAD5WIF3"/>
<comment type="caution">
    <text evidence="3">The sequence shown here is derived from an EMBL/GenBank/DDBJ whole genome shotgun (WGS) entry which is preliminary data.</text>
</comment>
<evidence type="ECO:0000256" key="2">
    <source>
        <dbReference type="SAM" id="Phobius"/>
    </source>
</evidence>
<keyword evidence="2" id="KW-1133">Transmembrane helix</keyword>
<dbReference type="Proteomes" id="UP001196413">
    <property type="component" value="Unassembled WGS sequence"/>
</dbReference>
<gene>
    <name evidence="3" type="ORF">KIN20_032987</name>
</gene>
<keyword evidence="2" id="KW-0812">Transmembrane</keyword>
<keyword evidence="2" id="KW-0472">Membrane</keyword>
<feature type="region of interest" description="Disordered" evidence="1">
    <location>
        <begin position="77"/>
        <end position="121"/>
    </location>
</feature>
<reference evidence="3" key="1">
    <citation type="submission" date="2021-06" db="EMBL/GenBank/DDBJ databases">
        <title>Parelaphostrongylus tenuis whole genome reference sequence.</title>
        <authorList>
            <person name="Garwood T.J."/>
            <person name="Larsen P.A."/>
            <person name="Fountain-Jones N.M."/>
            <person name="Garbe J.R."/>
            <person name="Macchietto M.G."/>
            <person name="Kania S.A."/>
            <person name="Gerhold R.W."/>
            <person name="Richards J.E."/>
            <person name="Wolf T.M."/>
        </authorList>
    </citation>
    <scope>NUCLEOTIDE SEQUENCE</scope>
    <source>
        <strain evidence="3">MNPRO001-30</strain>
        <tissue evidence="3">Meninges</tissue>
    </source>
</reference>